<dbReference type="InterPro" id="IPR050187">
    <property type="entry name" value="Lipid_Phosphate_FormReg"/>
</dbReference>
<dbReference type="Pfam" id="PF00781">
    <property type="entry name" value="DAGK_cat"/>
    <property type="match status" value="1"/>
</dbReference>
<dbReference type="InterPro" id="IPR017438">
    <property type="entry name" value="ATP-NAD_kinase_N"/>
</dbReference>
<comment type="cofactor">
    <cofactor evidence="1">
        <name>Mg(2+)</name>
        <dbReference type="ChEBI" id="CHEBI:18420"/>
    </cofactor>
</comment>
<reference evidence="4 5" key="1">
    <citation type="submission" date="2020-02" db="EMBL/GenBank/DDBJ databases">
        <authorList>
            <person name="Li X.-J."/>
            <person name="Han X.-M."/>
        </authorList>
    </citation>
    <scope>NUCLEOTIDE SEQUENCE [LARGE SCALE GENOMIC DNA]</scope>
    <source>
        <strain evidence="4 5">CCTCC AB 2017055</strain>
    </source>
</reference>
<sequence length="307" mass="32792">MRALVVVNPNATTTSERTRDVLLSALGNDMDLDVVATTHRDHATDLGRQAREKRFELVVAVGGDGTINELVNGVLDGGGDGDLPDLAIVPGGSTNVLARNLGIPENPVEATGLLLDALRTGRRHPLGLGRLDQRYFTFAAGFGLDADVIRAVEEARTAGRKATPALYVRTALRRYFAQRNRRHGSITLEAPGIDPVTGVAVAIISNCSPWTYLGNLPLRPTPQADFNAGLDVFGLTSLGLLPTLSSVAQMATRHNGTRGRRVVTLHNQATLTLRSPVPLPAQVDGDYIGERETITLTSIPDAVRVAF</sequence>
<comment type="caution">
    <text evidence="4">The sequence shown here is derived from an EMBL/GenBank/DDBJ whole genome shotgun (WGS) entry which is preliminary data.</text>
</comment>
<comment type="similarity">
    <text evidence="2">Belongs to the diacylglycerol/lipid kinase family.</text>
</comment>
<accession>A0A6L9SDB1</accession>
<dbReference type="PROSITE" id="PS50146">
    <property type="entry name" value="DAGK"/>
    <property type="match status" value="1"/>
</dbReference>
<evidence type="ECO:0000313" key="5">
    <source>
        <dbReference type="Proteomes" id="UP000475214"/>
    </source>
</evidence>
<dbReference type="GO" id="GO:0004143">
    <property type="term" value="F:ATP-dependent diacylglycerol kinase activity"/>
    <property type="evidence" value="ECO:0007669"/>
    <property type="project" value="TreeGrafter"/>
</dbReference>
<dbReference type="RefSeq" id="WP_163741213.1">
    <property type="nucleotide sequence ID" value="NZ_JAAGOA010000015.1"/>
</dbReference>
<dbReference type="SUPFAM" id="SSF111331">
    <property type="entry name" value="NAD kinase/diacylglycerol kinase-like"/>
    <property type="match status" value="1"/>
</dbReference>
<dbReference type="PANTHER" id="PTHR12358:SF106">
    <property type="entry name" value="LIPID KINASE YEGS"/>
    <property type="match status" value="1"/>
</dbReference>
<evidence type="ECO:0000256" key="2">
    <source>
        <dbReference type="ARBA" id="ARBA00005983"/>
    </source>
</evidence>
<protein>
    <submittedName>
        <fullName evidence="4">Diacylglycerol kinase family lipid kinase</fullName>
    </submittedName>
</protein>
<evidence type="ECO:0000256" key="1">
    <source>
        <dbReference type="ARBA" id="ARBA00001946"/>
    </source>
</evidence>
<evidence type="ECO:0000259" key="3">
    <source>
        <dbReference type="PROSITE" id="PS50146"/>
    </source>
</evidence>
<dbReference type="EMBL" id="JAAGOA010000015">
    <property type="protein sequence ID" value="NEE02552.1"/>
    <property type="molecule type" value="Genomic_DNA"/>
</dbReference>
<dbReference type="InterPro" id="IPR016064">
    <property type="entry name" value="NAD/diacylglycerol_kinase_sf"/>
</dbReference>
<dbReference type="SMART" id="SM00046">
    <property type="entry name" value="DAGKc"/>
    <property type="match status" value="1"/>
</dbReference>
<dbReference type="AlphaFoldDB" id="A0A6L9SDB1"/>
<gene>
    <name evidence="4" type="ORF">G1H10_20500</name>
</gene>
<dbReference type="Gene3D" id="3.40.50.10330">
    <property type="entry name" value="Probable inorganic polyphosphate/atp-NAD kinase, domain 1"/>
    <property type="match status" value="1"/>
</dbReference>
<dbReference type="GO" id="GO:0005886">
    <property type="term" value="C:plasma membrane"/>
    <property type="evidence" value="ECO:0007669"/>
    <property type="project" value="TreeGrafter"/>
</dbReference>
<evidence type="ECO:0000313" key="4">
    <source>
        <dbReference type="EMBL" id="NEE02552.1"/>
    </source>
</evidence>
<dbReference type="InterPro" id="IPR001206">
    <property type="entry name" value="Diacylglycerol_kinase_cat_dom"/>
</dbReference>
<keyword evidence="4" id="KW-0418">Kinase</keyword>
<dbReference type="Proteomes" id="UP000475214">
    <property type="component" value="Unassembled WGS sequence"/>
</dbReference>
<proteinExistence type="inferred from homology"/>
<keyword evidence="4" id="KW-0808">Transferase</keyword>
<name>A0A6L9SDB1_9ACTN</name>
<dbReference type="PANTHER" id="PTHR12358">
    <property type="entry name" value="SPHINGOSINE KINASE"/>
    <property type="match status" value="1"/>
</dbReference>
<dbReference type="Gene3D" id="2.60.200.40">
    <property type="match status" value="1"/>
</dbReference>
<feature type="domain" description="DAGKc" evidence="3">
    <location>
        <begin position="1"/>
        <end position="135"/>
    </location>
</feature>
<keyword evidence="5" id="KW-1185">Reference proteome</keyword>
<organism evidence="4 5">
    <name type="scientific">Phytoactinopolyspora halotolerans</name>
    <dbReference type="NCBI Taxonomy" id="1981512"/>
    <lineage>
        <taxon>Bacteria</taxon>
        <taxon>Bacillati</taxon>
        <taxon>Actinomycetota</taxon>
        <taxon>Actinomycetes</taxon>
        <taxon>Jiangellales</taxon>
        <taxon>Jiangellaceae</taxon>
        <taxon>Phytoactinopolyspora</taxon>
    </lineage>
</organism>